<reference evidence="2 3" key="1">
    <citation type="submission" date="2022-04" db="EMBL/GenBank/DDBJ databases">
        <title>Gracilibacillus sp. isolated from saltern.</title>
        <authorList>
            <person name="Won M."/>
            <person name="Lee C.-M."/>
            <person name="Woen H.-Y."/>
            <person name="Kwon S.-W."/>
        </authorList>
    </citation>
    <scope>NUCLEOTIDE SEQUENCE [LARGE SCALE GENOMIC DNA]</scope>
    <source>
        <strain evidence="2 3">SSPM10-3</strain>
    </source>
</reference>
<feature type="transmembrane region" description="Helical" evidence="1">
    <location>
        <begin position="130"/>
        <end position="154"/>
    </location>
</feature>
<dbReference type="RefSeq" id="WP_244741407.1">
    <property type="nucleotide sequence ID" value="NZ_CP095071.1"/>
</dbReference>
<dbReference type="PANTHER" id="PTHR41307:SF1">
    <property type="entry name" value="MEMBRANE PROTEIN"/>
    <property type="match status" value="1"/>
</dbReference>
<dbReference type="PANTHER" id="PTHR41307">
    <property type="entry name" value="MEMBRANE PROTEIN-RELATED"/>
    <property type="match status" value="1"/>
</dbReference>
<feature type="transmembrane region" description="Helical" evidence="1">
    <location>
        <begin position="175"/>
        <end position="194"/>
    </location>
</feature>
<dbReference type="Pfam" id="PF06570">
    <property type="entry name" value="DUF1129"/>
    <property type="match status" value="1"/>
</dbReference>
<name>A0ABY4GKU7_9BACI</name>
<dbReference type="Gene3D" id="1.10.1900.10">
    <property type="entry name" value="c-terminal domain of poly(a) binding protein"/>
    <property type="match status" value="1"/>
</dbReference>
<dbReference type="InterPro" id="IPR009214">
    <property type="entry name" value="DUF1129"/>
</dbReference>
<sequence length="225" mass="25965">MNSNILIAENNEKRKLLDDDNKKLYEDMLLYIRLSYGKSQQESEEILMELLDHLLILQREGKDTAELFGEDPKRYADQIIEELPKTLTKKRMMLIFMGLFYFLGVSTFFNGFFHSILYYGFGKLEGSETYYLGTLTVISLVSIGIVFVVVYYVIRYLKWVCFKRINKVVDFGLTAVLFGIIPFSTFLALFYLVPDMGTTITVPVYSLMIIGGIFFALGTLLFKKS</sequence>
<evidence type="ECO:0000313" key="2">
    <source>
        <dbReference type="EMBL" id="UOQ84067.1"/>
    </source>
</evidence>
<keyword evidence="1" id="KW-1133">Transmembrane helix</keyword>
<organism evidence="2 3">
    <name type="scientific">Gracilibacillus salinarum</name>
    <dbReference type="NCBI Taxonomy" id="2932255"/>
    <lineage>
        <taxon>Bacteria</taxon>
        <taxon>Bacillati</taxon>
        <taxon>Bacillota</taxon>
        <taxon>Bacilli</taxon>
        <taxon>Bacillales</taxon>
        <taxon>Bacillaceae</taxon>
        <taxon>Gracilibacillus</taxon>
    </lineage>
</organism>
<keyword evidence="1" id="KW-0812">Transmembrane</keyword>
<evidence type="ECO:0000313" key="3">
    <source>
        <dbReference type="Proteomes" id="UP000831537"/>
    </source>
</evidence>
<proteinExistence type="predicted"/>
<evidence type="ECO:0000256" key="1">
    <source>
        <dbReference type="SAM" id="Phobius"/>
    </source>
</evidence>
<feature type="transmembrane region" description="Helical" evidence="1">
    <location>
        <begin position="200"/>
        <end position="222"/>
    </location>
</feature>
<feature type="transmembrane region" description="Helical" evidence="1">
    <location>
        <begin position="94"/>
        <end position="118"/>
    </location>
</feature>
<gene>
    <name evidence="2" type="ORF">MUN87_15255</name>
</gene>
<dbReference type="SUPFAM" id="SSF158560">
    <property type="entry name" value="BH3980-like"/>
    <property type="match status" value="1"/>
</dbReference>
<keyword evidence="3" id="KW-1185">Reference proteome</keyword>
<protein>
    <submittedName>
        <fullName evidence="2">DUF1129 family protein</fullName>
    </submittedName>
</protein>
<dbReference type="EMBL" id="CP095071">
    <property type="protein sequence ID" value="UOQ84067.1"/>
    <property type="molecule type" value="Genomic_DNA"/>
</dbReference>
<dbReference type="Proteomes" id="UP000831537">
    <property type="component" value="Chromosome"/>
</dbReference>
<keyword evidence="1" id="KW-0472">Membrane</keyword>
<accession>A0ABY4GKU7</accession>